<evidence type="ECO:0000313" key="2">
    <source>
        <dbReference type="Proteomes" id="UP000669133"/>
    </source>
</evidence>
<sequence>MEVDSGLPLSGNTSEGRIVFIDNLLVSSMKMIISEAPLEVAGNWQQLELWVCPAVKECNGDGDDAKLSK</sequence>
<dbReference type="EMBL" id="JAEOAQ010000001">
    <property type="protein sequence ID" value="KAG5421355.1"/>
    <property type="molecule type" value="Genomic_DNA"/>
</dbReference>
<reference evidence="1 2" key="1">
    <citation type="submission" date="2020-12" db="EMBL/GenBank/DDBJ databases">
        <title>Effect of drift, selection, and recombination on the evolution of hybrid genomes in Candida yeast pathogens.</title>
        <authorList>
            <person name="Mixao V."/>
            <person name="Ksiezopolska E."/>
            <person name="Saus E."/>
            <person name="Boekhout T."/>
            <person name="Gacser A."/>
            <person name="Gabaldon T."/>
        </authorList>
    </citation>
    <scope>NUCLEOTIDE SEQUENCE [LARGE SCALE GENOMIC DNA]</scope>
    <source>
        <strain evidence="1 2">BP57</strain>
    </source>
</reference>
<organism evidence="1 2">
    <name type="scientific">Candida metapsilosis</name>
    <dbReference type="NCBI Taxonomy" id="273372"/>
    <lineage>
        <taxon>Eukaryota</taxon>
        <taxon>Fungi</taxon>
        <taxon>Dikarya</taxon>
        <taxon>Ascomycota</taxon>
        <taxon>Saccharomycotina</taxon>
        <taxon>Pichiomycetes</taxon>
        <taxon>Debaryomycetaceae</taxon>
        <taxon>Candida/Lodderomyces clade</taxon>
        <taxon>Candida</taxon>
    </lineage>
</organism>
<evidence type="ECO:0000313" key="1">
    <source>
        <dbReference type="EMBL" id="KAG5421355.1"/>
    </source>
</evidence>
<protein>
    <submittedName>
        <fullName evidence="1">Uncharacterized protein</fullName>
    </submittedName>
</protein>
<name>A0A8H8DDV1_9ASCO</name>
<gene>
    <name evidence="1" type="ORF">I9W82_000445</name>
</gene>
<dbReference type="AlphaFoldDB" id="A0A8H8DDV1"/>
<dbReference type="GeneID" id="93649074"/>
<accession>A0A8H8DDV1</accession>
<dbReference type="Proteomes" id="UP000669133">
    <property type="component" value="Unassembled WGS sequence"/>
</dbReference>
<proteinExistence type="predicted"/>
<comment type="caution">
    <text evidence="1">The sequence shown here is derived from an EMBL/GenBank/DDBJ whole genome shotgun (WGS) entry which is preliminary data.</text>
</comment>
<dbReference type="RefSeq" id="XP_067550471.1">
    <property type="nucleotide sequence ID" value="XM_067693523.1"/>
</dbReference>
<keyword evidence="2" id="KW-1185">Reference proteome</keyword>